<keyword evidence="2" id="KW-0238">DNA-binding</keyword>
<dbReference type="InterPro" id="IPR050679">
    <property type="entry name" value="Bact_HTH_transcr_reg"/>
</dbReference>
<dbReference type="SUPFAM" id="SSF64288">
    <property type="entry name" value="Chorismate lyase-like"/>
    <property type="match status" value="1"/>
</dbReference>
<accession>A0ABV7WJX0</accession>
<organism evidence="5 6">
    <name type="scientific">Aquipuribacter hungaricus</name>
    <dbReference type="NCBI Taxonomy" id="545624"/>
    <lineage>
        <taxon>Bacteria</taxon>
        <taxon>Bacillati</taxon>
        <taxon>Actinomycetota</taxon>
        <taxon>Actinomycetes</taxon>
        <taxon>Micrococcales</taxon>
        <taxon>Intrasporangiaceae</taxon>
        <taxon>Aquipuribacter</taxon>
    </lineage>
</organism>
<dbReference type="InterPro" id="IPR036388">
    <property type="entry name" value="WH-like_DNA-bd_sf"/>
</dbReference>
<comment type="caution">
    <text evidence="5">The sequence shown here is derived from an EMBL/GenBank/DDBJ whole genome shotgun (WGS) entry which is preliminary data.</text>
</comment>
<evidence type="ECO:0000313" key="5">
    <source>
        <dbReference type="EMBL" id="MFC3688861.1"/>
    </source>
</evidence>
<gene>
    <name evidence="5" type="ORF">ACFOLH_10955</name>
</gene>
<dbReference type="SUPFAM" id="SSF46785">
    <property type="entry name" value="Winged helix' DNA-binding domain"/>
    <property type="match status" value="1"/>
</dbReference>
<dbReference type="PANTHER" id="PTHR44846">
    <property type="entry name" value="MANNOSYL-D-GLYCERATE TRANSPORT/METABOLISM SYSTEM REPRESSOR MNGR-RELATED"/>
    <property type="match status" value="1"/>
</dbReference>
<dbReference type="PANTHER" id="PTHR44846:SF1">
    <property type="entry name" value="MANNOSYL-D-GLYCERATE TRANSPORT_METABOLISM SYSTEM REPRESSOR MNGR-RELATED"/>
    <property type="match status" value="1"/>
</dbReference>
<dbReference type="Gene3D" id="1.10.10.10">
    <property type="entry name" value="Winged helix-like DNA-binding domain superfamily/Winged helix DNA-binding domain"/>
    <property type="match status" value="1"/>
</dbReference>
<proteinExistence type="predicted"/>
<evidence type="ECO:0000256" key="1">
    <source>
        <dbReference type="ARBA" id="ARBA00023015"/>
    </source>
</evidence>
<keyword evidence="6" id="KW-1185">Reference proteome</keyword>
<evidence type="ECO:0000256" key="2">
    <source>
        <dbReference type="ARBA" id="ARBA00023125"/>
    </source>
</evidence>
<dbReference type="PRINTS" id="PR00035">
    <property type="entry name" value="HTHGNTR"/>
</dbReference>
<keyword evidence="3" id="KW-0804">Transcription</keyword>
<sequence>MRARIDAGDFDGPFPGEHAIAAEYGVSRHTVREALRRIRHDGLVLAARGRAPRLADDGVLHQPLGALYSLFRSVEDSGRTQRSVVRALDVRRDPDAAARLSLPADADLTYLERLRLADDDPLALDQVWLPATPTTALLEADFSHTALYDELRARCAIVVSGGVETIRAVLVDEREADVLHLVAPAPAFLIERTGHVTGAPFELRRTVVRSDGFALTAEYSSQDGYQLTQGRGQTG</sequence>
<dbReference type="EMBL" id="JBHRWW010000006">
    <property type="protein sequence ID" value="MFC3688861.1"/>
    <property type="molecule type" value="Genomic_DNA"/>
</dbReference>
<evidence type="ECO:0000256" key="3">
    <source>
        <dbReference type="ARBA" id="ARBA00023163"/>
    </source>
</evidence>
<reference evidence="6" key="1">
    <citation type="journal article" date="2019" name="Int. J. Syst. Evol. Microbiol.">
        <title>The Global Catalogue of Microorganisms (GCM) 10K type strain sequencing project: providing services to taxonomists for standard genome sequencing and annotation.</title>
        <authorList>
            <consortium name="The Broad Institute Genomics Platform"/>
            <consortium name="The Broad Institute Genome Sequencing Center for Infectious Disease"/>
            <person name="Wu L."/>
            <person name="Ma J."/>
        </authorList>
    </citation>
    <scope>NUCLEOTIDE SEQUENCE [LARGE SCALE GENOMIC DNA]</scope>
    <source>
        <strain evidence="6">NCAIM B.02333</strain>
    </source>
</reference>
<feature type="domain" description="HTH gntR-type" evidence="4">
    <location>
        <begin position="1"/>
        <end position="57"/>
    </location>
</feature>
<dbReference type="InterPro" id="IPR000524">
    <property type="entry name" value="Tscrpt_reg_HTH_GntR"/>
</dbReference>
<dbReference type="Gene3D" id="3.40.1410.10">
    <property type="entry name" value="Chorismate lyase-like"/>
    <property type="match status" value="1"/>
</dbReference>
<dbReference type="RefSeq" id="WP_376983817.1">
    <property type="nucleotide sequence ID" value="NZ_JBHRWW010000006.1"/>
</dbReference>
<dbReference type="PROSITE" id="PS50949">
    <property type="entry name" value="HTH_GNTR"/>
    <property type="match status" value="1"/>
</dbReference>
<keyword evidence="1" id="KW-0805">Transcription regulation</keyword>
<dbReference type="InterPro" id="IPR036390">
    <property type="entry name" value="WH_DNA-bd_sf"/>
</dbReference>
<dbReference type="Pfam" id="PF07702">
    <property type="entry name" value="UTRA"/>
    <property type="match status" value="1"/>
</dbReference>
<evidence type="ECO:0000313" key="6">
    <source>
        <dbReference type="Proteomes" id="UP001595685"/>
    </source>
</evidence>
<dbReference type="InterPro" id="IPR028978">
    <property type="entry name" value="Chorismate_lyase_/UTRA_dom_sf"/>
</dbReference>
<dbReference type="Proteomes" id="UP001595685">
    <property type="component" value="Unassembled WGS sequence"/>
</dbReference>
<protein>
    <submittedName>
        <fullName evidence="5">GntR family transcriptional regulator</fullName>
    </submittedName>
</protein>
<dbReference type="SMART" id="SM00345">
    <property type="entry name" value="HTH_GNTR"/>
    <property type="match status" value="1"/>
</dbReference>
<dbReference type="Pfam" id="PF00392">
    <property type="entry name" value="GntR"/>
    <property type="match status" value="1"/>
</dbReference>
<dbReference type="InterPro" id="IPR011663">
    <property type="entry name" value="UTRA"/>
</dbReference>
<dbReference type="SMART" id="SM00866">
    <property type="entry name" value="UTRA"/>
    <property type="match status" value="1"/>
</dbReference>
<evidence type="ECO:0000259" key="4">
    <source>
        <dbReference type="PROSITE" id="PS50949"/>
    </source>
</evidence>
<name>A0ABV7WJX0_9MICO</name>